<feature type="region of interest" description="Disordered" evidence="2">
    <location>
        <begin position="199"/>
        <end position="231"/>
    </location>
</feature>
<dbReference type="OrthoDB" id="5839451at2759"/>
<comment type="caution">
    <text evidence="4">The sequence shown here is derived from an EMBL/GenBank/DDBJ whole genome shotgun (WGS) entry which is preliminary data.</text>
</comment>
<accession>A0A1V9XGF0</accession>
<dbReference type="SUPFAM" id="SSF101576">
    <property type="entry name" value="Supernatant protein factor (SPF), C-terminal domain"/>
    <property type="match status" value="1"/>
</dbReference>
<protein>
    <recommendedName>
        <fullName evidence="3">GOLD domain-containing protein</fullName>
    </recommendedName>
</protein>
<dbReference type="GO" id="GO:0000139">
    <property type="term" value="C:Golgi membrane"/>
    <property type="evidence" value="ECO:0007669"/>
    <property type="project" value="TreeGrafter"/>
</dbReference>
<dbReference type="AlphaFoldDB" id="A0A1V9XGF0"/>
<dbReference type="InterPro" id="IPR009038">
    <property type="entry name" value="GOLD_dom"/>
</dbReference>
<evidence type="ECO:0000256" key="2">
    <source>
        <dbReference type="SAM" id="MobiDB-lite"/>
    </source>
</evidence>
<dbReference type="Pfam" id="PF13897">
    <property type="entry name" value="GOLD_2"/>
    <property type="match status" value="1"/>
</dbReference>
<feature type="compositionally biased region" description="Polar residues" evidence="2">
    <location>
        <begin position="258"/>
        <end position="268"/>
    </location>
</feature>
<dbReference type="Proteomes" id="UP000192247">
    <property type="component" value="Unassembled WGS sequence"/>
</dbReference>
<feature type="region of interest" description="Disordered" evidence="2">
    <location>
        <begin position="50"/>
        <end position="72"/>
    </location>
</feature>
<feature type="compositionally biased region" description="Polar residues" evidence="2">
    <location>
        <begin position="161"/>
        <end position="179"/>
    </location>
</feature>
<feature type="region of interest" description="Disordered" evidence="2">
    <location>
        <begin position="146"/>
        <end position="181"/>
    </location>
</feature>
<sequence>QNEGKAFHITYEDKLKLIAYTQQERHGPYDTAKCEPVGYLDLIGQRAPHVPGASGDTASVSSTASSPSRWSPGAVDGFGPNETMIKAALNQQTFEQFSAYAAQQAPNDEQQQQAIIAQLQEEHFKQYMKQLAEQTASLSLNNGHILSPTTSNPGHDALPFQNPSSRTVAGDFTTSSSLSPHRLQSVVTNSAGAPALAAVTGVTHSPEQQQSGDEFKRDACPKDPSQQEQLYDDMTRSLPSTQRHRVLMPAPPDRVNPDQANQGFTPDQGTPLLHLHHAQQHQQELHEHLHRHQHHAGAGDHERGHVPKGDADDSDEDGSSLMSVNDPVMWTRADIVEFKEGIRQEGGDSIIKVGHGFGVFFEWTKTPGSAVSVHISDSEDESCEEEEDQPGNDDVEAVKQAKEPEGPPMSIIVPVYRRDSHLEVYVGKHPYPGQGVYLLKFDNSYSLWRGKTLYYRVYYIR</sequence>
<evidence type="ECO:0000259" key="3">
    <source>
        <dbReference type="Pfam" id="PF13897"/>
    </source>
</evidence>
<feature type="region of interest" description="Disordered" evidence="2">
    <location>
        <begin position="247"/>
        <end position="325"/>
    </location>
</feature>
<feature type="domain" description="GOLD" evidence="3">
    <location>
        <begin position="356"/>
        <end position="459"/>
    </location>
</feature>
<gene>
    <name evidence="4" type="ORF">BIW11_01271</name>
</gene>
<dbReference type="FunCoup" id="A0A1V9XGF0">
    <property type="interactions" value="1500"/>
</dbReference>
<dbReference type="STRING" id="418985.A0A1V9XGF0"/>
<evidence type="ECO:0000313" key="5">
    <source>
        <dbReference type="Proteomes" id="UP000192247"/>
    </source>
</evidence>
<keyword evidence="5" id="KW-1185">Reference proteome</keyword>
<reference evidence="4 5" key="1">
    <citation type="journal article" date="2017" name="Gigascience">
        <title>Draft genome of the honey bee ectoparasitic mite, Tropilaelaps mercedesae, is shaped by the parasitic life history.</title>
        <authorList>
            <person name="Dong X."/>
            <person name="Armstrong S.D."/>
            <person name="Xia D."/>
            <person name="Makepeace B.L."/>
            <person name="Darby A.C."/>
            <person name="Kadowaki T."/>
        </authorList>
    </citation>
    <scope>NUCLEOTIDE SEQUENCE [LARGE SCALE GENOMIC DNA]</scope>
    <source>
        <strain evidence="4">Wuxi-XJTLU</strain>
    </source>
</reference>
<feature type="non-terminal residue" evidence="4">
    <location>
        <position position="1"/>
    </location>
</feature>
<dbReference type="PANTHER" id="PTHR22973">
    <property type="entry name" value="LD35087P"/>
    <property type="match status" value="1"/>
</dbReference>
<dbReference type="InParanoid" id="A0A1V9XGF0"/>
<evidence type="ECO:0000256" key="1">
    <source>
        <dbReference type="ARBA" id="ARBA00022990"/>
    </source>
</evidence>
<dbReference type="InterPro" id="IPR036598">
    <property type="entry name" value="GOLD_dom_sf"/>
</dbReference>
<feature type="compositionally biased region" description="Basic and acidic residues" evidence="2">
    <location>
        <begin position="297"/>
        <end position="311"/>
    </location>
</feature>
<keyword evidence="1" id="KW-0007">Acetylation</keyword>
<dbReference type="Gene3D" id="2.60.120.680">
    <property type="entry name" value="GOLD domain"/>
    <property type="match status" value="1"/>
</dbReference>
<feature type="compositionally biased region" description="Low complexity" evidence="2">
    <location>
        <begin position="52"/>
        <end position="72"/>
    </location>
</feature>
<dbReference type="InterPro" id="IPR052269">
    <property type="entry name" value="Golgi-PI4KB_interaction"/>
</dbReference>
<name>A0A1V9XGF0_9ACAR</name>
<dbReference type="EMBL" id="MNPL01011405">
    <property type="protein sequence ID" value="OQR72614.1"/>
    <property type="molecule type" value="Genomic_DNA"/>
</dbReference>
<dbReference type="PANTHER" id="PTHR22973:SF12">
    <property type="entry name" value="LD35087P"/>
    <property type="match status" value="1"/>
</dbReference>
<evidence type="ECO:0000313" key="4">
    <source>
        <dbReference type="EMBL" id="OQR72614.1"/>
    </source>
</evidence>
<feature type="compositionally biased region" description="Polar residues" evidence="2">
    <location>
        <begin position="202"/>
        <end position="212"/>
    </location>
</feature>
<organism evidence="4 5">
    <name type="scientific">Tropilaelaps mercedesae</name>
    <dbReference type="NCBI Taxonomy" id="418985"/>
    <lineage>
        <taxon>Eukaryota</taxon>
        <taxon>Metazoa</taxon>
        <taxon>Ecdysozoa</taxon>
        <taxon>Arthropoda</taxon>
        <taxon>Chelicerata</taxon>
        <taxon>Arachnida</taxon>
        <taxon>Acari</taxon>
        <taxon>Parasitiformes</taxon>
        <taxon>Mesostigmata</taxon>
        <taxon>Gamasina</taxon>
        <taxon>Dermanyssoidea</taxon>
        <taxon>Laelapidae</taxon>
        <taxon>Tropilaelaps</taxon>
    </lineage>
</organism>
<proteinExistence type="predicted"/>